<dbReference type="Pfam" id="PF01596">
    <property type="entry name" value="Methyltransf_3"/>
    <property type="match status" value="1"/>
</dbReference>
<keyword evidence="3" id="KW-0949">S-adenosyl-L-methionine</keyword>
<dbReference type="GO" id="GO:0032259">
    <property type="term" value="P:methylation"/>
    <property type="evidence" value="ECO:0007669"/>
    <property type="project" value="UniProtKB-KW"/>
</dbReference>
<keyword evidence="1 4" id="KW-0489">Methyltransferase</keyword>
<dbReference type="InterPro" id="IPR029063">
    <property type="entry name" value="SAM-dependent_MTases_sf"/>
</dbReference>
<name>A0ABX6A674_9MICO</name>
<dbReference type="EMBL" id="CP044108">
    <property type="protein sequence ID" value="QEU12267.1"/>
    <property type="molecule type" value="Genomic_DNA"/>
</dbReference>
<dbReference type="SUPFAM" id="SSF53335">
    <property type="entry name" value="S-adenosyl-L-methionine-dependent methyltransferases"/>
    <property type="match status" value="1"/>
</dbReference>
<dbReference type="PANTHER" id="PTHR10509">
    <property type="entry name" value="O-METHYLTRANSFERASE-RELATED"/>
    <property type="match status" value="1"/>
</dbReference>
<proteinExistence type="predicted"/>
<dbReference type="PROSITE" id="PS51682">
    <property type="entry name" value="SAM_OMT_I"/>
    <property type="match status" value="1"/>
</dbReference>
<evidence type="ECO:0000256" key="2">
    <source>
        <dbReference type="ARBA" id="ARBA00022679"/>
    </source>
</evidence>
<dbReference type="CDD" id="cd02440">
    <property type="entry name" value="AdoMet_MTases"/>
    <property type="match status" value="1"/>
</dbReference>
<dbReference type="GO" id="GO:0008168">
    <property type="term" value="F:methyltransferase activity"/>
    <property type="evidence" value="ECO:0007669"/>
    <property type="project" value="UniProtKB-KW"/>
</dbReference>
<sequence>MRKEGAGMATGKLASWTLSEEFLDEERLFAVPGVCERARERGSAIGLPPVLAGSAAHARSVVALLGARAIVQVGAGAGALSLYLASAMGSDATLTAIDSEPENVRLVREACTEAKIPEARVRTINAQPLEVFTRLTRGAYDMIVVNASEPKLDALVEGALNILRSGGALVVMNVMHHDRLGDPAANDPQTTRIREVVTGLNEREDLVVSMSPAGDGVLTAVKARL</sequence>
<organism evidence="4 5">
    <name type="scientific">Dermabacter vaginalis</name>
    <dbReference type="NCBI Taxonomy" id="1630135"/>
    <lineage>
        <taxon>Bacteria</taxon>
        <taxon>Bacillati</taxon>
        <taxon>Actinomycetota</taxon>
        <taxon>Actinomycetes</taxon>
        <taxon>Micrococcales</taxon>
        <taxon>Dermabacteraceae</taxon>
        <taxon>Dermabacter</taxon>
    </lineage>
</organism>
<dbReference type="Gene3D" id="3.40.50.150">
    <property type="entry name" value="Vaccinia Virus protein VP39"/>
    <property type="match status" value="1"/>
</dbReference>
<dbReference type="PANTHER" id="PTHR10509:SF85">
    <property type="entry name" value="O-METHYLTRANSFERASE RV1220C-RELATED"/>
    <property type="match status" value="1"/>
</dbReference>
<keyword evidence="2" id="KW-0808">Transferase</keyword>
<evidence type="ECO:0000313" key="5">
    <source>
        <dbReference type="Proteomes" id="UP000323865"/>
    </source>
</evidence>
<keyword evidence="5" id="KW-1185">Reference proteome</keyword>
<evidence type="ECO:0000256" key="3">
    <source>
        <dbReference type="ARBA" id="ARBA00022691"/>
    </source>
</evidence>
<dbReference type="InterPro" id="IPR002935">
    <property type="entry name" value="SAM_O-MeTrfase"/>
</dbReference>
<protein>
    <submittedName>
        <fullName evidence="4">Methyltransferase domain-containing protein</fullName>
    </submittedName>
</protein>
<dbReference type="InterPro" id="IPR050362">
    <property type="entry name" value="Cation-dep_OMT"/>
</dbReference>
<evidence type="ECO:0000256" key="1">
    <source>
        <dbReference type="ARBA" id="ARBA00022603"/>
    </source>
</evidence>
<evidence type="ECO:0000313" key="4">
    <source>
        <dbReference type="EMBL" id="QEU12267.1"/>
    </source>
</evidence>
<accession>A0ABX6A674</accession>
<reference evidence="4 5" key="1">
    <citation type="submission" date="2019-09" db="EMBL/GenBank/DDBJ databases">
        <title>FDA dAtabase for Regulatory Grade micrObial Sequences (FDA-ARGOS): Supporting development and validation of Infectious Disease Dx tests.</title>
        <authorList>
            <person name="Sciortino C."/>
            <person name="Tallon L."/>
            <person name="Sadzewicz L."/>
            <person name="Vavikolanu K."/>
            <person name="Mehta A."/>
            <person name="Aluvathingal J."/>
            <person name="Nadendla S."/>
            <person name="Nandy P."/>
            <person name="Geyer C."/>
            <person name="Yan Y."/>
            <person name="Sichtig H."/>
        </authorList>
    </citation>
    <scope>NUCLEOTIDE SEQUENCE [LARGE SCALE GENOMIC DNA]</scope>
    <source>
        <strain evidence="4 5">FDAARGOS_640</strain>
    </source>
</reference>
<gene>
    <name evidence="4" type="ORF">FOB48_08095</name>
</gene>
<dbReference type="Proteomes" id="UP000323865">
    <property type="component" value="Chromosome"/>
</dbReference>